<comment type="subcellular location">
    <subcellularLocation>
        <location evidence="1">Nucleus</location>
    </subcellularLocation>
</comment>
<dbReference type="GO" id="GO:0016279">
    <property type="term" value="F:protein-lysine N-methyltransferase activity"/>
    <property type="evidence" value="ECO:0007669"/>
    <property type="project" value="UniProtKB-UniRule"/>
</dbReference>
<dbReference type="GeneID" id="11468655"/>
<dbReference type="EC" id="2.1.1.-" evidence="1"/>
<keyword evidence="1" id="KW-0808">Transferase</keyword>
<dbReference type="FunFam" id="3.90.1410.10:FF:000007">
    <property type="entry name" value="Ribosomal lysine N-methyltransferase 4"/>
    <property type="match status" value="1"/>
</dbReference>
<dbReference type="InterPro" id="IPR046341">
    <property type="entry name" value="SET_dom_sf"/>
</dbReference>
<evidence type="ECO:0000259" key="2">
    <source>
        <dbReference type="PROSITE" id="PS50280"/>
    </source>
</evidence>
<evidence type="ECO:0000313" key="3">
    <source>
        <dbReference type="EMBL" id="AET40321.1"/>
    </source>
</evidence>
<dbReference type="InterPro" id="IPR050600">
    <property type="entry name" value="SETD3_SETD6_MTase"/>
</dbReference>
<dbReference type="OMA" id="WEGLIIC"/>
<dbReference type="eggNOG" id="KOG1338">
    <property type="taxonomic scope" value="Eukaryota"/>
</dbReference>
<dbReference type="KEGG" id="erc:Ecym_5583"/>
<dbReference type="RefSeq" id="XP_003647138.1">
    <property type="nucleotide sequence ID" value="XM_003647090.1"/>
</dbReference>
<protein>
    <recommendedName>
        <fullName evidence="1">Ribosomal lysine N-methyltransferase 4</fullName>
        <ecNumber evidence="1">2.1.1.-</ecNumber>
    </recommendedName>
</protein>
<name>I6NE29_ERECY</name>
<reference evidence="3 4" key="1">
    <citation type="journal article" date="2011" name="G3 (Bethesda)">
        <title>Genome evolution in the Eremothecium clade of the Saccharomyces complex revealed by comparative genomics.</title>
        <authorList>
            <person name="Wendland J."/>
            <person name="Walther A."/>
        </authorList>
    </citation>
    <scope>NUCLEOTIDE SEQUENCE [LARGE SCALE GENOMIC DNA]</scope>
    <source>
        <strain evidence="4">CBS 270.75 / DBVPG 7215 / KCTC 17166 / NRRL Y-17582</strain>
    </source>
</reference>
<dbReference type="InterPro" id="IPR011383">
    <property type="entry name" value="N-lys_methylase_SETD6"/>
</dbReference>
<dbReference type="InParanoid" id="I6NE29"/>
<feature type="domain" description="SET" evidence="2">
    <location>
        <begin position="25"/>
        <end position="267"/>
    </location>
</feature>
<gene>
    <name evidence="3" type="ordered locus">Ecym_5583</name>
</gene>
<sequence>MVETFNDVSEGFMRWLVESGVEISPKVKLVDFREQGQNRCLIAGDKICKDETLFTLPTSLLLNVENSALVQKSESIRLSLLTEIGHWEGLIICLFYESHVLKEKSKWWPYLRVFPDPSHMDNLMYWEDEELAKLKPSLVLSRVGKDSAREMYHRTLDYVSEWGVDELTKMSWDSFVHVASIIMAYSFDYRLPKDTDDDDEEDESDDEIEEGGTVESDGLIKSMVALADMLNSDTNLVNANLIYADDVLKMVAVKDIEPHEQIYNIYGEYPNAEILRRYGYVEWTGSKYDYAEIEQETIIKKVSDHLDVTTSFLQGVVEILSSHDNWIEELFDFEDVMLEIYDCYVDGTVTPQSVFLLQLLCTIAQIPGIMELSKDSLNVQVRKMSKKILQLLEGGRITKNTARIWEHIIDSKLKNYPTSAFLDYPVNGTNLSDDVSMRRKRMAECVLRCEVRSFQNCVKALERSYKIIEDEKLLKNVLKRKIEDLEQKTVKKVKRDTLQQ</sequence>
<evidence type="ECO:0000313" key="4">
    <source>
        <dbReference type="Proteomes" id="UP000006790"/>
    </source>
</evidence>
<keyword evidence="1" id="KW-0539">Nucleus</keyword>
<evidence type="ECO:0000256" key="1">
    <source>
        <dbReference type="PIRNR" id="PIRNR011771"/>
    </source>
</evidence>
<keyword evidence="4" id="KW-1185">Reference proteome</keyword>
<dbReference type="GO" id="GO:0005634">
    <property type="term" value="C:nucleus"/>
    <property type="evidence" value="ECO:0007669"/>
    <property type="project" value="UniProtKB-SubCell"/>
</dbReference>
<dbReference type="PIRSF" id="PIRSF011771">
    <property type="entry name" value="RMS1_SET"/>
    <property type="match status" value="1"/>
</dbReference>
<dbReference type="SUPFAM" id="SSF82199">
    <property type="entry name" value="SET domain"/>
    <property type="match status" value="1"/>
</dbReference>
<comment type="similarity">
    <text evidence="1">Belongs to the class V-like SAM-binding methyltransferase superfamily. Histone-lysine methyltransferase family. SETD6 subfamily.</text>
</comment>
<dbReference type="InterPro" id="IPR001214">
    <property type="entry name" value="SET_dom"/>
</dbReference>
<dbReference type="Proteomes" id="UP000006790">
    <property type="component" value="Chromosome 5"/>
</dbReference>
<proteinExistence type="inferred from homology"/>
<dbReference type="OrthoDB" id="341421at2759"/>
<dbReference type="AlphaFoldDB" id="I6NE29"/>
<dbReference type="FunCoup" id="I6NE29">
    <property type="interactions" value="286"/>
</dbReference>
<dbReference type="PANTHER" id="PTHR13271:SF34">
    <property type="entry name" value="N-LYSINE METHYLTRANSFERASE SETD6"/>
    <property type="match status" value="1"/>
</dbReference>
<dbReference type="GO" id="GO:0032259">
    <property type="term" value="P:methylation"/>
    <property type="evidence" value="ECO:0007669"/>
    <property type="project" value="UniProtKB-KW"/>
</dbReference>
<dbReference type="PANTHER" id="PTHR13271">
    <property type="entry name" value="UNCHARACTERIZED PUTATIVE METHYLTRANSFERASE"/>
    <property type="match status" value="1"/>
</dbReference>
<keyword evidence="1" id="KW-0949">S-adenosyl-L-methionine</keyword>
<organism evidence="3 4">
    <name type="scientific">Eremothecium cymbalariae (strain CBS 270.75 / DBVPG 7215 / KCTC 17166 / NRRL Y-17582)</name>
    <name type="common">Yeast</name>
    <dbReference type="NCBI Taxonomy" id="931890"/>
    <lineage>
        <taxon>Eukaryota</taxon>
        <taxon>Fungi</taxon>
        <taxon>Dikarya</taxon>
        <taxon>Ascomycota</taxon>
        <taxon>Saccharomycotina</taxon>
        <taxon>Saccharomycetes</taxon>
        <taxon>Saccharomycetales</taxon>
        <taxon>Saccharomycetaceae</taxon>
        <taxon>Eremothecium</taxon>
    </lineage>
</organism>
<dbReference type="STRING" id="931890.I6NE29"/>
<keyword evidence="1" id="KW-0489">Methyltransferase</keyword>
<comment type="function">
    <text evidence="1">S-adenosyl-L-methionine-dependent protein-lysine N-methyltransferase that monomethylates 60S ribosomal protein L42.</text>
</comment>
<dbReference type="EMBL" id="CP002501">
    <property type="protein sequence ID" value="AET40321.1"/>
    <property type="molecule type" value="Genomic_DNA"/>
</dbReference>
<accession>I6NE29</accession>
<dbReference type="PROSITE" id="PS50280">
    <property type="entry name" value="SET"/>
    <property type="match status" value="1"/>
</dbReference>
<dbReference type="HOGENOM" id="CLU_017135_0_0_1"/>
<dbReference type="Gene3D" id="3.90.1410.10">
    <property type="entry name" value="set domain protein methyltransferase, domain 1"/>
    <property type="match status" value="1"/>
</dbReference>